<dbReference type="GO" id="GO:1990904">
    <property type="term" value="C:ribonucleoprotein complex"/>
    <property type="evidence" value="ECO:0007669"/>
    <property type="project" value="UniProtKB-KW"/>
</dbReference>
<dbReference type="NCBIfam" id="TIGR00061">
    <property type="entry name" value="L21"/>
    <property type="match status" value="1"/>
</dbReference>
<comment type="function">
    <text evidence="6 7">This protein binds to 23S rRNA in the presence of protein L20.</text>
</comment>
<evidence type="ECO:0000313" key="9">
    <source>
        <dbReference type="EMBL" id="OOL81268.1"/>
    </source>
</evidence>
<dbReference type="EMBL" id="MUYF01000003">
    <property type="protein sequence ID" value="OOL81268.1"/>
    <property type="molecule type" value="Genomic_DNA"/>
</dbReference>
<dbReference type="GO" id="GO:0005840">
    <property type="term" value="C:ribosome"/>
    <property type="evidence" value="ECO:0007669"/>
    <property type="project" value="UniProtKB-KW"/>
</dbReference>
<organism evidence="9 10">
    <name type="scientific">Dolosigranulum pigrum</name>
    <dbReference type="NCBI Taxonomy" id="29394"/>
    <lineage>
        <taxon>Bacteria</taxon>
        <taxon>Bacillati</taxon>
        <taxon>Bacillota</taxon>
        <taxon>Bacilli</taxon>
        <taxon>Lactobacillales</taxon>
        <taxon>Carnobacteriaceae</taxon>
        <taxon>Dolosigranulum</taxon>
    </lineage>
</organism>
<gene>
    <name evidence="6" type="primary">rplU</name>
    <name evidence="9" type="ORF">BWX42_05585</name>
</gene>
<keyword evidence="5 6" id="KW-0687">Ribonucleoprotein</keyword>
<keyword evidence="3 6" id="KW-0694">RNA-binding</keyword>
<feature type="region of interest" description="Disordered" evidence="8">
    <location>
        <begin position="79"/>
        <end position="102"/>
    </location>
</feature>
<protein>
    <recommendedName>
        <fullName evidence="6">Large ribosomal subunit protein bL21</fullName>
    </recommendedName>
</protein>
<comment type="subunit">
    <text evidence="6">Part of the 50S ribosomal subunit. Contacts protein L20.</text>
</comment>
<evidence type="ECO:0000256" key="6">
    <source>
        <dbReference type="HAMAP-Rule" id="MF_01363"/>
    </source>
</evidence>
<name>A0A1S8KNG0_9LACT</name>
<evidence type="ECO:0000256" key="7">
    <source>
        <dbReference type="RuleBase" id="RU000562"/>
    </source>
</evidence>
<evidence type="ECO:0000256" key="5">
    <source>
        <dbReference type="ARBA" id="ARBA00023274"/>
    </source>
</evidence>
<dbReference type="PROSITE" id="PS01169">
    <property type="entry name" value="RIBOSOMAL_L21"/>
    <property type="match status" value="1"/>
</dbReference>
<dbReference type="InterPro" id="IPR036164">
    <property type="entry name" value="bL21-like_sf"/>
</dbReference>
<reference evidence="9 10" key="1">
    <citation type="submission" date="2017-01" db="EMBL/GenBank/DDBJ databases">
        <title>Complete Genome Sequence of Dolosigranulum pigrum isolated from a Patient with interstitial lung disease.</title>
        <authorList>
            <person name="Mukhopadhyay R."/>
            <person name="Joaquin J."/>
            <person name="Hogue R."/>
            <person name="Fitzgerald S."/>
            <person name="Jospin G."/>
            <person name="Eisen J.A."/>
            <person name="Chaturvedi V."/>
        </authorList>
    </citation>
    <scope>NUCLEOTIDE SEQUENCE [LARGE SCALE GENOMIC DNA]</scope>
    <source>
        <strain evidence="9 10">15S00348</strain>
    </source>
</reference>
<keyword evidence="2 6" id="KW-0699">rRNA-binding</keyword>
<dbReference type="AlphaFoldDB" id="A0A1S8KNG0"/>
<evidence type="ECO:0000256" key="8">
    <source>
        <dbReference type="SAM" id="MobiDB-lite"/>
    </source>
</evidence>
<proteinExistence type="inferred from homology"/>
<comment type="similarity">
    <text evidence="1 6 7">Belongs to the bacterial ribosomal protein bL21 family.</text>
</comment>
<dbReference type="InterPro" id="IPR001787">
    <property type="entry name" value="Ribosomal_bL21"/>
</dbReference>
<evidence type="ECO:0000256" key="4">
    <source>
        <dbReference type="ARBA" id="ARBA00022980"/>
    </source>
</evidence>
<dbReference type="PANTHER" id="PTHR21349">
    <property type="entry name" value="50S RIBOSOMAL PROTEIN L21"/>
    <property type="match status" value="1"/>
</dbReference>
<dbReference type="InterPro" id="IPR018258">
    <property type="entry name" value="Ribosomal_bL21_CS"/>
</dbReference>
<feature type="compositionally biased region" description="Basic residues" evidence="8">
    <location>
        <begin position="79"/>
        <end position="88"/>
    </location>
</feature>
<dbReference type="PANTHER" id="PTHR21349:SF0">
    <property type="entry name" value="LARGE RIBOSOMAL SUBUNIT PROTEIN BL21M"/>
    <property type="match status" value="1"/>
</dbReference>
<evidence type="ECO:0000256" key="3">
    <source>
        <dbReference type="ARBA" id="ARBA00022884"/>
    </source>
</evidence>
<keyword evidence="4 6" id="KW-0689">Ribosomal protein</keyword>
<sequence length="102" mass="11525">MYAIIKTGGKQLRVEEGQEIYVEKLEGEAGDTVTFDEVLFVGGEDTKVGAPLVDGATVEATIEKQGRQRKVVTYRYLRRKDSHRKQGHRQPYTKLTVNKINS</sequence>
<dbReference type="InterPro" id="IPR028909">
    <property type="entry name" value="bL21-like"/>
</dbReference>
<dbReference type="GO" id="GO:0006412">
    <property type="term" value="P:translation"/>
    <property type="evidence" value="ECO:0007669"/>
    <property type="project" value="UniProtKB-UniRule"/>
</dbReference>
<dbReference type="HAMAP" id="MF_01363">
    <property type="entry name" value="Ribosomal_bL21"/>
    <property type="match status" value="1"/>
</dbReference>
<dbReference type="GO" id="GO:0005737">
    <property type="term" value="C:cytoplasm"/>
    <property type="evidence" value="ECO:0007669"/>
    <property type="project" value="UniProtKB-ARBA"/>
</dbReference>
<comment type="caution">
    <text evidence="9">The sequence shown here is derived from an EMBL/GenBank/DDBJ whole genome shotgun (WGS) entry which is preliminary data.</text>
</comment>
<dbReference type="GO" id="GO:0003735">
    <property type="term" value="F:structural constituent of ribosome"/>
    <property type="evidence" value="ECO:0007669"/>
    <property type="project" value="InterPro"/>
</dbReference>
<feature type="compositionally biased region" description="Polar residues" evidence="8">
    <location>
        <begin position="93"/>
        <end position="102"/>
    </location>
</feature>
<dbReference type="GO" id="GO:0019843">
    <property type="term" value="F:rRNA binding"/>
    <property type="evidence" value="ECO:0007669"/>
    <property type="project" value="UniProtKB-UniRule"/>
</dbReference>
<dbReference type="Pfam" id="PF00829">
    <property type="entry name" value="Ribosomal_L21p"/>
    <property type="match status" value="1"/>
</dbReference>
<dbReference type="Proteomes" id="UP000190409">
    <property type="component" value="Unassembled WGS sequence"/>
</dbReference>
<evidence type="ECO:0000256" key="1">
    <source>
        <dbReference type="ARBA" id="ARBA00008563"/>
    </source>
</evidence>
<evidence type="ECO:0000256" key="2">
    <source>
        <dbReference type="ARBA" id="ARBA00022730"/>
    </source>
</evidence>
<accession>A0A1S8KNG0</accession>
<dbReference type="SUPFAM" id="SSF141091">
    <property type="entry name" value="L21p-like"/>
    <property type="match status" value="1"/>
</dbReference>
<evidence type="ECO:0000313" key="10">
    <source>
        <dbReference type="Proteomes" id="UP000190409"/>
    </source>
</evidence>